<evidence type="ECO:0000256" key="2">
    <source>
        <dbReference type="ARBA" id="ARBA00004651"/>
    </source>
</evidence>
<dbReference type="PANTHER" id="PTHR30183:SF8">
    <property type="entry name" value="MOLYBDENUM TRANSPORT SYSTEM PERMEASE"/>
    <property type="match status" value="1"/>
</dbReference>
<dbReference type="PANTHER" id="PTHR30183">
    <property type="entry name" value="MOLYBDENUM TRANSPORT SYSTEM PERMEASE PROTEIN MODB"/>
    <property type="match status" value="1"/>
</dbReference>
<evidence type="ECO:0000256" key="7">
    <source>
        <dbReference type="ARBA" id="ARBA00022692"/>
    </source>
</evidence>
<evidence type="ECO:0000256" key="8">
    <source>
        <dbReference type="ARBA" id="ARBA00022989"/>
    </source>
</evidence>
<feature type="transmembrane region" description="Helical" evidence="10">
    <location>
        <begin position="190"/>
        <end position="211"/>
    </location>
</feature>
<name>A0ABV7J966_9GAMM</name>
<keyword evidence="5" id="KW-1003">Cell membrane</keyword>
<dbReference type="InterPro" id="IPR035906">
    <property type="entry name" value="MetI-like_sf"/>
</dbReference>
<accession>A0ABV7J966</accession>
<evidence type="ECO:0000256" key="5">
    <source>
        <dbReference type="ARBA" id="ARBA00022475"/>
    </source>
</evidence>
<feature type="transmembrane region" description="Helical" evidence="10">
    <location>
        <begin position="81"/>
        <end position="101"/>
    </location>
</feature>
<comment type="function">
    <text evidence="1 11">Part of the binding-protein-dependent transport system for molybdenum; probably responsible for the translocation of the substrate across the membrane.</text>
</comment>
<feature type="transmembrane region" description="Helical" evidence="10">
    <location>
        <begin position="142"/>
        <end position="163"/>
    </location>
</feature>
<comment type="caution">
    <text evidence="13">The sequence shown here is derived from an EMBL/GenBank/DDBJ whole genome shotgun (WGS) entry which is preliminary data.</text>
</comment>
<organism evidence="13 14">
    <name type="scientific">Marinicella sediminis</name>
    <dbReference type="NCBI Taxonomy" id="1792834"/>
    <lineage>
        <taxon>Bacteria</taxon>
        <taxon>Pseudomonadati</taxon>
        <taxon>Pseudomonadota</taxon>
        <taxon>Gammaproteobacteria</taxon>
        <taxon>Lysobacterales</taxon>
        <taxon>Marinicellaceae</taxon>
        <taxon>Marinicella</taxon>
    </lineage>
</organism>
<keyword evidence="7 10" id="KW-0812">Transmembrane</keyword>
<feature type="transmembrane region" description="Helical" evidence="10">
    <location>
        <begin position="42"/>
        <end position="61"/>
    </location>
</feature>
<reference evidence="14" key="1">
    <citation type="journal article" date="2019" name="Int. J. Syst. Evol. Microbiol.">
        <title>The Global Catalogue of Microorganisms (GCM) 10K type strain sequencing project: providing services to taxonomists for standard genome sequencing and annotation.</title>
        <authorList>
            <consortium name="The Broad Institute Genomics Platform"/>
            <consortium name="The Broad Institute Genome Sequencing Center for Infectious Disease"/>
            <person name="Wu L."/>
            <person name="Ma J."/>
        </authorList>
    </citation>
    <scope>NUCLEOTIDE SEQUENCE [LARGE SCALE GENOMIC DNA]</scope>
    <source>
        <strain evidence="14">KCTC 42953</strain>
    </source>
</reference>
<proteinExistence type="inferred from homology"/>
<evidence type="ECO:0000256" key="10">
    <source>
        <dbReference type="RuleBase" id="RU363032"/>
    </source>
</evidence>
<keyword evidence="11" id="KW-0997">Cell inner membrane</keyword>
<keyword evidence="14" id="KW-1185">Reference proteome</keyword>
<dbReference type="Proteomes" id="UP001595533">
    <property type="component" value="Unassembled WGS sequence"/>
</dbReference>
<feature type="domain" description="ABC transmembrane type-1" evidence="12">
    <location>
        <begin position="4"/>
        <end position="208"/>
    </location>
</feature>
<dbReference type="Gene3D" id="1.10.3720.10">
    <property type="entry name" value="MetI-like"/>
    <property type="match status" value="1"/>
</dbReference>
<evidence type="ECO:0000313" key="13">
    <source>
        <dbReference type="EMBL" id="MFC3194674.1"/>
    </source>
</evidence>
<evidence type="ECO:0000256" key="4">
    <source>
        <dbReference type="ARBA" id="ARBA00022448"/>
    </source>
</evidence>
<keyword evidence="4 10" id="KW-0813">Transport</keyword>
<keyword evidence="8 10" id="KW-1133">Transmembrane helix</keyword>
<dbReference type="CDD" id="cd06261">
    <property type="entry name" value="TM_PBP2"/>
    <property type="match status" value="1"/>
</dbReference>
<dbReference type="SUPFAM" id="SSF161098">
    <property type="entry name" value="MetI-like"/>
    <property type="match status" value="1"/>
</dbReference>
<dbReference type="InterPro" id="IPR011867">
    <property type="entry name" value="ModB_ABC"/>
</dbReference>
<evidence type="ECO:0000256" key="9">
    <source>
        <dbReference type="ARBA" id="ARBA00023136"/>
    </source>
</evidence>
<feature type="transmembrane region" description="Helical" evidence="10">
    <location>
        <begin position="6"/>
        <end position="30"/>
    </location>
</feature>
<dbReference type="EMBL" id="JBHRTS010000005">
    <property type="protein sequence ID" value="MFC3194674.1"/>
    <property type="molecule type" value="Genomic_DNA"/>
</dbReference>
<dbReference type="PROSITE" id="PS50928">
    <property type="entry name" value="ABC_TM1"/>
    <property type="match status" value="1"/>
</dbReference>
<protein>
    <recommendedName>
        <fullName evidence="11">Molybdenum transport system permease</fullName>
    </recommendedName>
</protein>
<keyword evidence="6 11" id="KW-0500">Molybdenum</keyword>
<gene>
    <name evidence="13" type="primary">modB</name>
    <name evidence="13" type="ORF">ACFODZ_10535</name>
</gene>
<dbReference type="InterPro" id="IPR000515">
    <property type="entry name" value="MetI-like"/>
</dbReference>
<evidence type="ECO:0000256" key="6">
    <source>
        <dbReference type="ARBA" id="ARBA00022505"/>
    </source>
</evidence>
<evidence type="ECO:0000256" key="3">
    <source>
        <dbReference type="ARBA" id="ARBA00007069"/>
    </source>
</evidence>
<comment type="subcellular location">
    <subcellularLocation>
        <location evidence="11">Cell inner membrane</location>
        <topology evidence="11">Multi-pass membrane protein</topology>
    </subcellularLocation>
    <subcellularLocation>
        <location evidence="2 10">Cell membrane</location>
        <topology evidence="2 10">Multi-pass membrane protein</topology>
    </subcellularLocation>
</comment>
<dbReference type="NCBIfam" id="TIGR02141">
    <property type="entry name" value="modB_ABC"/>
    <property type="match status" value="1"/>
</dbReference>
<evidence type="ECO:0000256" key="1">
    <source>
        <dbReference type="ARBA" id="ARBA00002949"/>
    </source>
</evidence>
<keyword evidence="9 10" id="KW-0472">Membrane</keyword>
<dbReference type="Pfam" id="PF00528">
    <property type="entry name" value="BPD_transp_1"/>
    <property type="match status" value="1"/>
</dbReference>
<evidence type="ECO:0000256" key="11">
    <source>
        <dbReference type="RuleBase" id="RU365097"/>
    </source>
</evidence>
<sequence>MTAFWLSFKLATITTVLLLIICTPLAWWLARTRLGIKPWIEALVTLPIVLPPTVMGFYLLLLLGPEGWLGGFWVQLTGNALTFSFTGLVIASMVYSLPFVVQPLQNGFAAINPRMQEAARTLGARPIEVFLTITMPLAKRGILTAVVLGFAHTLGEFGVVLMVGGNIPGETKVIAIEIYNQVEMLNYQQAHVLSALLLLLAFALILLMYVINHRSARHD</sequence>
<comment type="similarity">
    <text evidence="3 11">Belongs to the binding-protein-dependent transport system permease family. CysTW subfamily.</text>
</comment>
<evidence type="ECO:0000313" key="14">
    <source>
        <dbReference type="Proteomes" id="UP001595533"/>
    </source>
</evidence>
<dbReference type="RefSeq" id="WP_232781843.1">
    <property type="nucleotide sequence ID" value="NZ_JBHRTS010000005.1"/>
</dbReference>
<evidence type="ECO:0000259" key="12">
    <source>
        <dbReference type="PROSITE" id="PS50928"/>
    </source>
</evidence>